<name>A0ACB8RKJ2_9AGAM</name>
<comment type="caution">
    <text evidence="1">The sequence shown here is derived from an EMBL/GenBank/DDBJ whole genome shotgun (WGS) entry which is preliminary data.</text>
</comment>
<evidence type="ECO:0000313" key="2">
    <source>
        <dbReference type="Proteomes" id="UP000814033"/>
    </source>
</evidence>
<accession>A0ACB8RKJ2</accession>
<protein>
    <submittedName>
        <fullName evidence="1">Uncharacterized protein</fullName>
    </submittedName>
</protein>
<keyword evidence="2" id="KW-1185">Reference proteome</keyword>
<organism evidence="1 2">
    <name type="scientific">Auriscalpium vulgare</name>
    <dbReference type="NCBI Taxonomy" id="40419"/>
    <lineage>
        <taxon>Eukaryota</taxon>
        <taxon>Fungi</taxon>
        <taxon>Dikarya</taxon>
        <taxon>Basidiomycota</taxon>
        <taxon>Agaricomycotina</taxon>
        <taxon>Agaricomycetes</taxon>
        <taxon>Russulales</taxon>
        <taxon>Auriscalpiaceae</taxon>
        <taxon>Auriscalpium</taxon>
    </lineage>
</organism>
<reference evidence="1" key="2">
    <citation type="journal article" date="2022" name="New Phytol.">
        <title>Evolutionary transition to the ectomycorrhizal habit in the genomes of a hyperdiverse lineage of mushroom-forming fungi.</title>
        <authorList>
            <person name="Looney B."/>
            <person name="Miyauchi S."/>
            <person name="Morin E."/>
            <person name="Drula E."/>
            <person name="Courty P.E."/>
            <person name="Kohler A."/>
            <person name="Kuo A."/>
            <person name="LaButti K."/>
            <person name="Pangilinan J."/>
            <person name="Lipzen A."/>
            <person name="Riley R."/>
            <person name="Andreopoulos W."/>
            <person name="He G."/>
            <person name="Johnson J."/>
            <person name="Nolan M."/>
            <person name="Tritt A."/>
            <person name="Barry K.W."/>
            <person name="Grigoriev I.V."/>
            <person name="Nagy L.G."/>
            <person name="Hibbett D."/>
            <person name="Henrissat B."/>
            <person name="Matheny P.B."/>
            <person name="Labbe J."/>
            <person name="Martin F.M."/>
        </authorList>
    </citation>
    <scope>NUCLEOTIDE SEQUENCE</scope>
    <source>
        <strain evidence="1">FP105234-sp</strain>
    </source>
</reference>
<reference evidence="1" key="1">
    <citation type="submission" date="2021-02" db="EMBL/GenBank/DDBJ databases">
        <authorList>
            <consortium name="DOE Joint Genome Institute"/>
            <person name="Ahrendt S."/>
            <person name="Looney B.P."/>
            <person name="Miyauchi S."/>
            <person name="Morin E."/>
            <person name="Drula E."/>
            <person name="Courty P.E."/>
            <person name="Chicoki N."/>
            <person name="Fauchery L."/>
            <person name="Kohler A."/>
            <person name="Kuo A."/>
            <person name="Labutti K."/>
            <person name="Pangilinan J."/>
            <person name="Lipzen A."/>
            <person name="Riley R."/>
            <person name="Andreopoulos W."/>
            <person name="He G."/>
            <person name="Johnson J."/>
            <person name="Barry K.W."/>
            <person name="Grigoriev I.V."/>
            <person name="Nagy L."/>
            <person name="Hibbett D."/>
            <person name="Henrissat B."/>
            <person name="Matheny P.B."/>
            <person name="Labbe J."/>
            <person name="Martin F."/>
        </authorList>
    </citation>
    <scope>NUCLEOTIDE SEQUENCE</scope>
    <source>
        <strain evidence="1">FP105234-sp</strain>
    </source>
</reference>
<dbReference type="EMBL" id="MU275978">
    <property type="protein sequence ID" value="KAI0044570.1"/>
    <property type="molecule type" value="Genomic_DNA"/>
</dbReference>
<dbReference type="Proteomes" id="UP000814033">
    <property type="component" value="Unassembled WGS sequence"/>
</dbReference>
<sequence>MQEHWTAALIDRNPSRRVQGSDHLQSASLWRIWDREIEEIARILHSAKTLRNADTPGASQLPPEILSRIFLEASVIDPPSRKKPLLAKLGTNRWQWDLGWIKASHVCQKWRQAALSDGSLWCKLDGRRLSWRWFDVMTERAKGTTAPLSVSIDWAQYGRMITPSAQWALHPEQTRRLRILTLFHDLNIDLEGDNNLVKRQLSAHDTRGPAPLLESLTVEHRWEFNVTLPAHFVATKTPRLRSLSLRNAIIHWDSPLFDNLTHLNISLCSASQSQHLPTRRDLLNFLSRATNLDTLLLHHTLRRIAPLPGESVPEEVVSLPLLTSISLMADVVDCIYILEHLITPPTAHRRIRNTRNQPPPTPLPPVSRWGATVAQIKAVGITLTPGSEDVRFEYWTDGQKSPALIPYQIPEDEPNFALIDSWNHRFVLPGTLTSPPLDLQNIREVYIDNGGKDAVLFWPVHTWTSIFQTATQVSQLVLSGTMTGIILSAMVPYSELEDGTGRPARMSVMFPSLKTFVLRGLLPGAVATTLTVCLAARRAEGFTLQILQIPETYRDATWLAELQQNVAKLDFAPV</sequence>
<gene>
    <name evidence="1" type="ORF">FA95DRAFT_246762</name>
</gene>
<evidence type="ECO:0000313" key="1">
    <source>
        <dbReference type="EMBL" id="KAI0044570.1"/>
    </source>
</evidence>
<proteinExistence type="predicted"/>